<gene>
    <name evidence="7" type="ORF">A9Y76_05625</name>
</gene>
<evidence type="ECO:0000313" key="8">
    <source>
        <dbReference type="Proteomes" id="UP000078572"/>
    </source>
</evidence>
<evidence type="ECO:0000256" key="5">
    <source>
        <dbReference type="ARBA" id="ARBA00022833"/>
    </source>
</evidence>
<dbReference type="STRING" id="190721.ACS15_1220"/>
<evidence type="ECO:0000313" key="7">
    <source>
        <dbReference type="EMBL" id="ANJ71975.1"/>
    </source>
</evidence>
<evidence type="ECO:0000256" key="6">
    <source>
        <dbReference type="ARBA" id="ARBA00023049"/>
    </source>
</evidence>
<dbReference type="GO" id="GO:0008237">
    <property type="term" value="F:metallopeptidase activity"/>
    <property type="evidence" value="ECO:0007669"/>
    <property type="project" value="UniProtKB-KW"/>
</dbReference>
<evidence type="ECO:0000256" key="3">
    <source>
        <dbReference type="ARBA" id="ARBA00022670"/>
    </source>
</evidence>
<dbReference type="PANTHER" id="PTHR39188">
    <property type="entry name" value="MEMBRANE-ASSOCIATED ZINC METALLOPROTEASE M50B"/>
    <property type="match status" value="1"/>
</dbReference>
<evidence type="ECO:0000256" key="1">
    <source>
        <dbReference type="ARBA" id="ARBA00001947"/>
    </source>
</evidence>
<dbReference type="RefSeq" id="WP_064802605.1">
    <property type="nucleotide sequence ID" value="NZ_CP016022.1"/>
</dbReference>
<dbReference type="OrthoDB" id="9781963at2"/>
<evidence type="ECO:0000256" key="2">
    <source>
        <dbReference type="ARBA" id="ARBA00007931"/>
    </source>
</evidence>
<keyword evidence="4" id="KW-0378">Hydrolase</keyword>
<keyword evidence="6" id="KW-0482">Metalloprotease</keyword>
<organism evidence="7 8">
    <name type="scientific">Ralstonia insidiosa</name>
    <dbReference type="NCBI Taxonomy" id="190721"/>
    <lineage>
        <taxon>Bacteria</taxon>
        <taxon>Pseudomonadati</taxon>
        <taxon>Pseudomonadota</taxon>
        <taxon>Betaproteobacteria</taxon>
        <taxon>Burkholderiales</taxon>
        <taxon>Burkholderiaceae</taxon>
        <taxon>Ralstonia</taxon>
    </lineage>
</organism>
<comment type="similarity">
    <text evidence="2">Belongs to the peptidase M50B family.</text>
</comment>
<keyword evidence="3" id="KW-0645">Protease</keyword>
<accession>A0A191ZV02</accession>
<reference evidence="8" key="1">
    <citation type="submission" date="2016-06" db="EMBL/GenBank/DDBJ databases">
        <authorList>
            <person name="Xu Y."/>
            <person name="Nagy A."/>
            <person name="Yan X."/>
            <person name="Kim S.W."/>
            <person name="Haley B."/>
            <person name="Liu N.T."/>
            <person name="Nou X."/>
        </authorList>
    </citation>
    <scope>NUCLEOTIDE SEQUENCE [LARGE SCALE GENOMIC DNA]</scope>
    <source>
        <strain evidence="8">ATCC 49129</strain>
    </source>
</reference>
<dbReference type="PANTHER" id="PTHR39188:SF3">
    <property type="entry name" value="STAGE IV SPORULATION PROTEIN FB"/>
    <property type="match status" value="1"/>
</dbReference>
<keyword evidence="5" id="KW-0862">Zinc</keyword>
<comment type="cofactor">
    <cofactor evidence="1">
        <name>Zn(2+)</name>
        <dbReference type="ChEBI" id="CHEBI:29105"/>
    </cofactor>
</comment>
<dbReference type="AlphaFoldDB" id="A0A191ZV02"/>
<dbReference type="GO" id="GO:0006508">
    <property type="term" value="P:proteolysis"/>
    <property type="evidence" value="ECO:0007669"/>
    <property type="project" value="UniProtKB-KW"/>
</dbReference>
<proteinExistence type="inferred from homology"/>
<dbReference type="EMBL" id="CP016022">
    <property type="protein sequence ID" value="ANJ71975.1"/>
    <property type="molecule type" value="Genomic_DNA"/>
</dbReference>
<evidence type="ECO:0000256" key="4">
    <source>
        <dbReference type="ARBA" id="ARBA00022801"/>
    </source>
</evidence>
<dbReference type="GeneID" id="61525496"/>
<keyword evidence="8" id="KW-1185">Reference proteome</keyword>
<protein>
    <submittedName>
        <fullName evidence="7">Uncharacterized protein</fullName>
    </submittedName>
</protein>
<dbReference type="Proteomes" id="UP000078572">
    <property type="component" value="Chromosome 1"/>
</dbReference>
<sequence>MNRYFRLSSLRVFGAPVYVHWTVLAVSAVLLAYSIKAPFTALAALCSYFGIILLHETGHAYFARRAGARTEAIYLGLFHGMCVHEVPARQRDIYVIAWGGALAQLAVALPLILLANVTPAARLPIIGEVVLYLGYVSLLVAVINLIPAPGLDGEHAWRLLRWPSGLRKQNAAAKRPKHLRRVK</sequence>
<name>A0A191ZV02_9RALS</name>